<dbReference type="PANTHER" id="PTHR44103:SF1">
    <property type="entry name" value="PROPROTEIN CONVERTASE P"/>
    <property type="match status" value="1"/>
</dbReference>
<feature type="chain" id="PRO_5022845234" evidence="2">
    <location>
        <begin position="28"/>
        <end position="631"/>
    </location>
</feature>
<sequence>MKQSKNTVCHLLLVALLLIIITTKITAQNNSNNNNLIVFSEDVNFPRQEKNLRKWDAPVVADLDQDGYQDLLINDHGFGIQVQWNNNGKFAKPYDIIMGDLHGVSIADFDKDGHIEVIMSRGGGSGSNARNSKMYRVVGREFVPLPDFKEPLALMRGRTVKFIDGNNDGYLDLLNFAFPDASKKGASENYIYKNNTNGELILHDTLPAIKGNGQKTLVTDFNNDNVLDIILYGSGKTTAFKGNGNLTYTEVTKNIFPFDIEETTSISEIDFDNDGDFDLFITRGKNEFEKGETFYNEAEKTVGFFTTRGQFEFDDFETGDVLKLENMQSQWPNNDTYFLGETGYSYDFEGETHSGKNIKLVNSNALGFPDNTNYKEKKGWYIGYVGNKKWRIAGYLWAPSTGVVHNVSNYKKHKHNEGFKNILLENKKGAFKDASHKLNTIKKEHAVASAVADFNNDGLKDILVIKRGELVYKNEALLYVNTNNKGFYLQQKHGVITNDLGALGMAVEVVDFDEDGSVDVVMGNERGKWHLFKNLSSKTSNNKFINIKVGKSPKNNVSPLGAKVTMSSCGVNQTYRIGTTNAQYSQGHNNLVHFGLSSCNKLIHVKVTWINGEVINKTFNLANKTFFLGNK</sequence>
<keyword evidence="1 2" id="KW-0732">Signal</keyword>
<protein>
    <submittedName>
        <fullName evidence="3">CRTAC1 family protein</fullName>
    </submittedName>
</protein>
<evidence type="ECO:0000256" key="1">
    <source>
        <dbReference type="ARBA" id="ARBA00022729"/>
    </source>
</evidence>
<proteinExistence type="predicted"/>
<dbReference type="Pfam" id="PF13517">
    <property type="entry name" value="FG-GAP_3"/>
    <property type="match status" value="2"/>
</dbReference>
<dbReference type="RefSeq" id="WP_147136221.1">
    <property type="nucleotide sequence ID" value="NZ_VOSC01000025.1"/>
</dbReference>
<evidence type="ECO:0000256" key="2">
    <source>
        <dbReference type="SAM" id="SignalP"/>
    </source>
</evidence>
<dbReference type="InterPro" id="IPR013517">
    <property type="entry name" value="FG-GAP"/>
</dbReference>
<reference evidence="4" key="1">
    <citation type="submission" date="2019-08" db="EMBL/GenBank/DDBJ databases">
        <title>Seonamhaeicola sediminis sp. nov., isolated from marine sediment.</title>
        <authorList>
            <person name="Cao W.R."/>
        </authorList>
    </citation>
    <scope>NUCLEOTIDE SEQUENCE [LARGE SCALE GENOMIC DNA]</scope>
    <source>
        <strain evidence="4">Gy8</strain>
    </source>
</reference>
<dbReference type="AlphaFoldDB" id="A0A5C7AN17"/>
<comment type="caution">
    <text evidence="3">The sequence shown here is derived from an EMBL/GenBank/DDBJ whole genome shotgun (WGS) entry which is preliminary data.</text>
</comment>
<dbReference type="EMBL" id="VOSC01000025">
    <property type="protein sequence ID" value="TXE10156.1"/>
    <property type="molecule type" value="Genomic_DNA"/>
</dbReference>
<dbReference type="PANTHER" id="PTHR44103">
    <property type="entry name" value="PROPROTEIN CONVERTASE P"/>
    <property type="match status" value="1"/>
</dbReference>
<evidence type="ECO:0000313" key="4">
    <source>
        <dbReference type="Proteomes" id="UP000321790"/>
    </source>
</evidence>
<dbReference type="OrthoDB" id="9816120at2"/>
<dbReference type="Gene3D" id="2.130.10.130">
    <property type="entry name" value="Integrin alpha, N-terminal"/>
    <property type="match status" value="2"/>
</dbReference>
<dbReference type="SUPFAM" id="SSF69318">
    <property type="entry name" value="Integrin alpha N-terminal domain"/>
    <property type="match status" value="2"/>
</dbReference>
<dbReference type="InterPro" id="IPR028994">
    <property type="entry name" value="Integrin_alpha_N"/>
</dbReference>
<gene>
    <name evidence="3" type="ORF">FUA26_11840</name>
</gene>
<organism evidence="3 4">
    <name type="scientific">Seonamhaeicola algicola</name>
    <dbReference type="NCBI Taxonomy" id="1719036"/>
    <lineage>
        <taxon>Bacteria</taxon>
        <taxon>Pseudomonadati</taxon>
        <taxon>Bacteroidota</taxon>
        <taxon>Flavobacteriia</taxon>
        <taxon>Flavobacteriales</taxon>
        <taxon>Flavobacteriaceae</taxon>
    </lineage>
</organism>
<feature type="signal peptide" evidence="2">
    <location>
        <begin position="1"/>
        <end position="27"/>
    </location>
</feature>
<dbReference type="Proteomes" id="UP000321790">
    <property type="component" value="Unassembled WGS sequence"/>
</dbReference>
<name>A0A5C7AN17_9FLAO</name>
<keyword evidence="4" id="KW-1185">Reference proteome</keyword>
<evidence type="ECO:0000313" key="3">
    <source>
        <dbReference type="EMBL" id="TXE10156.1"/>
    </source>
</evidence>
<accession>A0A5C7AN17</accession>